<dbReference type="InterPro" id="IPR018741">
    <property type="entry name" value="DUF2288"/>
</dbReference>
<proteinExistence type="predicted"/>
<name>A0ABT9GZR1_9GAMM</name>
<accession>A0ABT9GZR1</accession>
<sequence length="112" mass="12373">MTAVTPPEVETPELIKAKITSETARINWLELQKFYAAGSVVAVDVALDLVDVAFAFSQDDSAQVQSWLEQGSVARVSEPQAQQWFDAKQELWAVVISPWVLVQDKPTSAQLN</sequence>
<dbReference type="RefSeq" id="WP_305893814.1">
    <property type="nucleotide sequence ID" value="NZ_JAUZVZ010000012.1"/>
</dbReference>
<dbReference type="Pfam" id="PF10052">
    <property type="entry name" value="DUF2288"/>
    <property type="match status" value="1"/>
</dbReference>
<comment type="caution">
    <text evidence="1">The sequence shown here is derived from an EMBL/GenBank/DDBJ whole genome shotgun (WGS) entry which is preliminary data.</text>
</comment>
<gene>
    <name evidence="1" type="ORF">Q3O60_10160</name>
</gene>
<protein>
    <submittedName>
        <fullName evidence="1">DUF2288 domain-containing protein</fullName>
    </submittedName>
</protein>
<dbReference type="EMBL" id="JAUZVZ010000012">
    <property type="protein sequence ID" value="MDP4536551.1"/>
    <property type="molecule type" value="Genomic_DNA"/>
</dbReference>
<evidence type="ECO:0000313" key="2">
    <source>
        <dbReference type="Proteomes" id="UP001231616"/>
    </source>
</evidence>
<dbReference type="Proteomes" id="UP001231616">
    <property type="component" value="Unassembled WGS sequence"/>
</dbReference>
<keyword evidence="2" id="KW-1185">Reference proteome</keyword>
<evidence type="ECO:0000313" key="1">
    <source>
        <dbReference type="EMBL" id="MDP4536551.1"/>
    </source>
</evidence>
<reference evidence="1 2" key="1">
    <citation type="submission" date="2023-08" db="EMBL/GenBank/DDBJ databases">
        <authorList>
            <person name="Joshi A."/>
            <person name="Thite S."/>
        </authorList>
    </citation>
    <scope>NUCLEOTIDE SEQUENCE [LARGE SCALE GENOMIC DNA]</scope>
    <source>
        <strain evidence="1 2">AC40</strain>
    </source>
</reference>
<organism evidence="1 2">
    <name type="scientific">Alkalimonas collagenimarina</name>
    <dbReference type="NCBI Taxonomy" id="400390"/>
    <lineage>
        <taxon>Bacteria</taxon>
        <taxon>Pseudomonadati</taxon>
        <taxon>Pseudomonadota</taxon>
        <taxon>Gammaproteobacteria</taxon>
        <taxon>Alkalimonas</taxon>
    </lineage>
</organism>